<dbReference type="EC" id="2.7.13.3" evidence="2"/>
<dbReference type="InterPro" id="IPR003594">
    <property type="entry name" value="HATPase_dom"/>
</dbReference>
<accession>A0ABW2U0P2</accession>
<feature type="domain" description="Histidine kinase/HSP90-like ATPase" evidence="10">
    <location>
        <begin position="245"/>
        <end position="332"/>
    </location>
</feature>
<feature type="transmembrane region" description="Helical" evidence="9">
    <location>
        <begin position="28"/>
        <end position="45"/>
    </location>
</feature>
<comment type="caution">
    <text evidence="11">The sequence shown here is derived from an EMBL/GenBank/DDBJ whole genome shotgun (WGS) entry which is preliminary data.</text>
</comment>
<proteinExistence type="predicted"/>
<feature type="transmembrane region" description="Helical" evidence="9">
    <location>
        <begin position="52"/>
        <end position="77"/>
    </location>
</feature>
<keyword evidence="4" id="KW-0808">Transferase</keyword>
<keyword evidence="6 11" id="KW-0418">Kinase</keyword>
<keyword evidence="3" id="KW-0597">Phosphoprotein</keyword>
<dbReference type="Pfam" id="PF02518">
    <property type="entry name" value="HATPase_c"/>
    <property type="match status" value="1"/>
</dbReference>
<evidence type="ECO:0000313" key="12">
    <source>
        <dbReference type="Proteomes" id="UP001596512"/>
    </source>
</evidence>
<dbReference type="PANTHER" id="PTHR24421">
    <property type="entry name" value="NITRATE/NITRITE SENSOR PROTEIN NARX-RELATED"/>
    <property type="match status" value="1"/>
</dbReference>
<dbReference type="SUPFAM" id="SSF55874">
    <property type="entry name" value="ATPase domain of HSP90 chaperone/DNA topoisomerase II/histidine kinase"/>
    <property type="match status" value="1"/>
</dbReference>
<dbReference type="PANTHER" id="PTHR24421:SF10">
    <property type="entry name" value="NITRATE_NITRITE SENSOR PROTEIN NARQ"/>
    <property type="match status" value="1"/>
</dbReference>
<reference evidence="12" key="1">
    <citation type="journal article" date="2019" name="Int. J. Syst. Evol. Microbiol.">
        <title>The Global Catalogue of Microorganisms (GCM) 10K type strain sequencing project: providing services to taxonomists for standard genome sequencing and annotation.</title>
        <authorList>
            <consortium name="The Broad Institute Genomics Platform"/>
            <consortium name="The Broad Institute Genome Sequencing Center for Infectious Disease"/>
            <person name="Wu L."/>
            <person name="Ma J."/>
        </authorList>
    </citation>
    <scope>NUCLEOTIDE SEQUENCE [LARGE SCALE GENOMIC DNA]</scope>
    <source>
        <strain evidence="12">JCM 17695</strain>
    </source>
</reference>
<comment type="catalytic activity">
    <reaction evidence="1">
        <text>ATP + protein L-histidine = ADP + protein N-phospho-L-histidine.</text>
        <dbReference type="EC" id="2.7.13.3"/>
    </reaction>
</comment>
<organism evidence="11 12">
    <name type="scientific">Actinokineospora soli</name>
    <dbReference type="NCBI Taxonomy" id="1048753"/>
    <lineage>
        <taxon>Bacteria</taxon>
        <taxon>Bacillati</taxon>
        <taxon>Actinomycetota</taxon>
        <taxon>Actinomycetes</taxon>
        <taxon>Pseudonocardiales</taxon>
        <taxon>Pseudonocardiaceae</taxon>
        <taxon>Actinokineospora</taxon>
    </lineage>
</organism>
<evidence type="ECO:0000313" key="11">
    <source>
        <dbReference type="EMBL" id="MFC7618621.1"/>
    </source>
</evidence>
<dbReference type="Gene3D" id="3.30.565.10">
    <property type="entry name" value="Histidine kinase-like ATPase, C-terminal domain"/>
    <property type="match status" value="1"/>
</dbReference>
<dbReference type="EMBL" id="JBHTEY010000004">
    <property type="protein sequence ID" value="MFC7618621.1"/>
    <property type="molecule type" value="Genomic_DNA"/>
</dbReference>
<dbReference type="Gene3D" id="1.20.5.1930">
    <property type="match status" value="1"/>
</dbReference>
<keyword evidence="9" id="KW-1133">Transmembrane helix</keyword>
<dbReference type="InterPro" id="IPR036890">
    <property type="entry name" value="HATPase_C_sf"/>
</dbReference>
<evidence type="ECO:0000256" key="6">
    <source>
        <dbReference type="ARBA" id="ARBA00022777"/>
    </source>
</evidence>
<evidence type="ECO:0000256" key="5">
    <source>
        <dbReference type="ARBA" id="ARBA00022741"/>
    </source>
</evidence>
<evidence type="ECO:0000259" key="10">
    <source>
        <dbReference type="SMART" id="SM00387"/>
    </source>
</evidence>
<keyword evidence="8" id="KW-0902">Two-component regulatory system</keyword>
<feature type="transmembrane region" description="Helical" evidence="9">
    <location>
        <begin position="89"/>
        <end position="108"/>
    </location>
</feature>
<evidence type="ECO:0000256" key="2">
    <source>
        <dbReference type="ARBA" id="ARBA00012438"/>
    </source>
</evidence>
<dbReference type="Pfam" id="PF07730">
    <property type="entry name" value="HisKA_3"/>
    <property type="match status" value="1"/>
</dbReference>
<dbReference type="CDD" id="cd16917">
    <property type="entry name" value="HATPase_UhpB-NarQ-NarX-like"/>
    <property type="match status" value="1"/>
</dbReference>
<keyword evidence="7" id="KW-0067">ATP-binding</keyword>
<protein>
    <recommendedName>
        <fullName evidence="2">histidine kinase</fullName>
        <ecNumber evidence="2">2.7.13.3</ecNumber>
    </recommendedName>
</protein>
<keyword evidence="12" id="KW-1185">Reference proteome</keyword>
<feature type="transmembrane region" description="Helical" evidence="9">
    <location>
        <begin position="120"/>
        <end position="141"/>
    </location>
</feature>
<evidence type="ECO:0000256" key="4">
    <source>
        <dbReference type="ARBA" id="ARBA00022679"/>
    </source>
</evidence>
<dbReference type="GO" id="GO:0016301">
    <property type="term" value="F:kinase activity"/>
    <property type="evidence" value="ECO:0007669"/>
    <property type="project" value="UniProtKB-KW"/>
</dbReference>
<evidence type="ECO:0000256" key="9">
    <source>
        <dbReference type="SAM" id="Phobius"/>
    </source>
</evidence>
<keyword evidence="5" id="KW-0547">Nucleotide-binding</keyword>
<keyword evidence="9" id="KW-0812">Transmembrane</keyword>
<dbReference type="Proteomes" id="UP001596512">
    <property type="component" value="Unassembled WGS sequence"/>
</dbReference>
<dbReference type="InterPro" id="IPR050482">
    <property type="entry name" value="Sensor_HK_TwoCompSys"/>
</dbReference>
<keyword evidence="9" id="KW-0472">Membrane</keyword>
<gene>
    <name evidence="11" type="ORF">ACFQV2_40095</name>
</gene>
<evidence type="ECO:0000256" key="8">
    <source>
        <dbReference type="ARBA" id="ARBA00023012"/>
    </source>
</evidence>
<dbReference type="SMART" id="SM00387">
    <property type="entry name" value="HATPase_c"/>
    <property type="match status" value="1"/>
</dbReference>
<evidence type="ECO:0000256" key="7">
    <source>
        <dbReference type="ARBA" id="ARBA00022840"/>
    </source>
</evidence>
<evidence type="ECO:0000256" key="3">
    <source>
        <dbReference type="ARBA" id="ARBA00022553"/>
    </source>
</evidence>
<evidence type="ECO:0000256" key="1">
    <source>
        <dbReference type="ARBA" id="ARBA00000085"/>
    </source>
</evidence>
<name>A0ABW2U0P2_9PSEU</name>
<sequence length="332" mass="34032">MRVSAAVYGVVLAAGAYAAVLTAVPPARVAGFVVVMGALFALLRVEGRTASVVTVVLYAVAAVLDASGLAWALFLLVPFTAYLRHGRRAGLAVAAACLAGMVAVLWAPGWLADPEAVGDLLMFAIGLVLACGMAESAARVAELSAAGERNRLARDVHDGLGHHLTAIAVQLEKADAFRDRDPGAADAAVRAARDSAREALDDVRHSVRALRADFDLTAALRALVAQHGAGVTLHVDGTDRGTGQTARTAVYRAAQEALTNARRHAGATAVRVSVAFTDHAVRLDVADDGRGTGGAPEGFGLRGMRERAELAGGGVRVASGPGGTTVTVTVPR</sequence>
<dbReference type="InterPro" id="IPR011712">
    <property type="entry name" value="Sig_transdc_His_kin_sub3_dim/P"/>
</dbReference>